<sequence length="193" mass="20282">DAGRVALVVGDCVGHGLAAAAVMAQLRTASRTLLIEGHGPAQMLTALDKFAGEVPGAECATVVCSTLDLVTGELVYASAGHLPALVVGPRGHRWLEGGRGIPLAVLRTSARDDAADVLERDEVLLVFTDGLVERRGESLDVGLDRLARAVTAVLDDQDLRALDLEDLVDGILRLLVPQGSNDDIALIAQRRPQ</sequence>
<evidence type="ECO:0000313" key="4">
    <source>
        <dbReference type="Proteomes" id="UP001596138"/>
    </source>
</evidence>
<dbReference type="SMART" id="SM00331">
    <property type="entry name" value="PP2C_SIG"/>
    <property type="match status" value="1"/>
</dbReference>
<evidence type="ECO:0000256" key="1">
    <source>
        <dbReference type="ARBA" id="ARBA00022801"/>
    </source>
</evidence>
<organism evidence="3 4">
    <name type="scientific">Longivirga aurantiaca</name>
    <dbReference type="NCBI Taxonomy" id="1837743"/>
    <lineage>
        <taxon>Bacteria</taxon>
        <taxon>Bacillati</taxon>
        <taxon>Actinomycetota</taxon>
        <taxon>Actinomycetes</taxon>
        <taxon>Sporichthyales</taxon>
        <taxon>Sporichthyaceae</taxon>
        <taxon>Longivirga</taxon>
    </lineage>
</organism>
<dbReference type="InterPro" id="IPR001932">
    <property type="entry name" value="PPM-type_phosphatase-like_dom"/>
</dbReference>
<protein>
    <submittedName>
        <fullName evidence="3">PP2C family protein-serine/threonine phosphatase</fullName>
        <ecNumber evidence="3">3.1.3.16</ecNumber>
    </submittedName>
</protein>
<dbReference type="InterPro" id="IPR052016">
    <property type="entry name" value="Bact_Sigma-Reg"/>
</dbReference>
<accession>A0ABW1T4W6</accession>
<dbReference type="EMBL" id="JBHSTI010000017">
    <property type="protein sequence ID" value="MFC6239329.1"/>
    <property type="molecule type" value="Genomic_DNA"/>
</dbReference>
<dbReference type="PANTHER" id="PTHR43156:SF2">
    <property type="entry name" value="STAGE II SPORULATION PROTEIN E"/>
    <property type="match status" value="1"/>
</dbReference>
<reference evidence="4" key="1">
    <citation type="journal article" date="2019" name="Int. J. Syst. Evol. Microbiol.">
        <title>The Global Catalogue of Microorganisms (GCM) 10K type strain sequencing project: providing services to taxonomists for standard genome sequencing and annotation.</title>
        <authorList>
            <consortium name="The Broad Institute Genomics Platform"/>
            <consortium name="The Broad Institute Genome Sequencing Center for Infectious Disease"/>
            <person name="Wu L."/>
            <person name="Ma J."/>
        </authorList>
    </citation>
    <scope>NUCLEOTIDE SEQUENCE [LARGE SCALE GENOMIC DNA]</scope>
    <source>
        <strain evidence="4">CGMCC 4.7317</strain>
    </source>
</reference>
<dbReference type="InterPro" id="IPR036457">
    <property type="entry name" value="PPM-type-like_dom_sf"/>
</dbReference>
<evidence type="ECO:0000259" key="2">
    <source>
        <dbReference type="SMART" id="SM00331"/>
    </source>
</evidence>
<dbReference type="RefSeq" id="WP_386768530.1">
    <property type="nucleotide sequence ID" value="NZ_JBHSTI010000017.1"/>
</dbReference>
<keyword evidence="4" id="KW-1185">Reference proteome</keyword>
<comment type="caution">
    <text evidence="3">The sequence shown here is derived from an EMBL/GenBank/DDBJ whole genome shotgun (WGS) entry which is preliminary data.</text>
</comment>
<dbReference type="Pfam" id="PF07228">
    <property type="entry name" value="SpoIIE"/>
    <property type="match status" value="1"/>
</dbReference>
<feature type="domain" description="PPM-type phosphatase" evidence="2">
    <location>
        <begin position="1"/>
        <end position="191"/>
    </location>
</feature>
<name>A0ABW1T4W6_9ACTN</name>
<proteinExistence type="predicted"/>
<feature type="non-terminal residue" evidence="3">
    <location>
        <position position="1"/>
    </location>
</feature>
<dbReference type="PANTHER" id="PTHR43156">
    <property type="entry name" value="STAGE II SPORULATION PROTEIN E-RELATED"/>
    <property type="match status" value="1"/>
</dbReference>
<evidence type="ECO:0000313" key="3">
    <source>
        <dbReference type="EMBL" id="MFC6239329.1"/>
    </source>
</evidence>
<gene>
    <name evidence="3" type="ORF">ACFQGU_15755</name>
</gene>
<dbReference type="GO" id="GO:0004722">
    <property type="term" value="F:protein serine/threonine phosphatase activity"/>
    <property type="evidence" value="ECO:0007669"/>
    <property type="project" value="UniProtKB-EC"/>
</dbReference>
<dbReference type="EC" id="3.1.3.16" evidence="3"/>
<keyword evidence="1 3" id="KW-0378">Hydrolase</keyword>
<dbReference type="Gene3D" id="3.60.40.10">
    <property type="entry name" value="PPM-type phosphatase domain"/>
    <property type="match status" value="1"/>
</dbReference>
<dbReference type="Proteomes" id="UP001596138">
    <property type="component" value="Unassembled WGS sequence"/>
</dbReference>